<reference evidence="2 3" key="1">
    <citation type="submission" date="2016-11" db="EMBL/GenBank/DDBJ databases">
        <authorList>
            <person name="Jaros S."/>
            <person name="Januszkiewicz K."/>
            <person name="Wedrychowicz H."/>
        </authorList>
    </citation>
    <scope>NUCLEOTIDE SEQUENCE [LARGE SCALE GENOMIC DNA]</scope>
    <source>
        <strain evidence="2 3">GAS86</strain>
    </source>
</reference>
<evidence type="ECO:0000313" key="2">
    <source>
        <dbReference type="EMBL" id="SIO09679.1"/>
    </source>
</evidence>
<protein>
    <recommendedName>
        <fullName evidence="4">DUF2934 family protein</fullName>
    </recommendedName>
</protein>
<organism evidence="2 3">
    <name type="scientific">Paraburkholderia phenazinium</name>
    <dbReference type="NCBI Taxonomy" id="60549"/>
    <lineage>
        <taxon>Bacteria</taxon>
        <taxon>Pseudomonadati</taxon>
        <taxon>Pseudomonadota</taxon>
        <taxon>Betaproteobacteria</taxon>
        <taxon>Burkholderiales</taxon>
        <taxon>Burkholderiaceae</taxon>
        <taxon>Paraburkholderia</taxon>
    </lineage>
</organism>
<evidence type="ECO:0008006" key="4">
    <source>
        <dbReference type="Google" id="ProtNLM"/>
    </source>
</evidence>
<sequence>MAQDHELETNSTEEKIRTRAYYLWEQATDPKGNPDEYWEQARAEVEKESMGAEGDSHTGVTVTPTHKE</sequence>
<evidence type="ECO:0000313" key="3">
    <source>
        <dbReference type="Proteomes" id="UP000184693"/>
    </source>
</evidence>
<evidence type="ECO:0000256" key="1">
    <source>
        <dbReference type="SAM" id="MobiDB-lite"/>
    </source>
</evidence>
<dbReference type="Proteomes" id="UP000184693">
    <property type="component" value="Unassembled WGS sequence"/>
</dbReference>
<dbReference type="RefSeq" id="WP_074264598.1">
    <property type="nucleotide sequence ID" value="NZ_FSRM01000001.1"/>
</dbReference>
<proteinExistence type="predicted"/>
<accession>A0A1N6GQ81</accession>
<feature type="compositionally biased region" description="Basic and acidic residues" evidence="1">
    <location>
        <begin position="44"/>
        <end position="56"/>
    </location>
</feature>
<gene>
    <name evidence="2" type="ORF">SAMN05444168_2592</name>
</gene>
<dbReference type="InterPro" id="IPR021327">
    <property type="entry name" value="DUF2934"/>
</dbReference>
<feature type="region of interest" description="Disordered" evidence="1">
    <location>
        <begin position="44"/>
        <end position="68"/>
    </location>
</feature>
<dbReference type="Pfam" id="PF11154">
    <property type="entry name" value="DUF2934"/>
    <property type="match status" value="1"/>
</dbReference>
<dbReference type="OrthoDB" id="8909820at2"/>
<dbReference type="AlphaFoldDB" id="A0A1N6GQ81"/>
<name>A0A1N6GQ81_9BURK</name>
<feature type="compositionally biased region" description="Polar residues" evidence="1">
    <location>
        <begin position="58"/>
        <end position="68"/>
    </location>
</feature>
<dbReference type="EMBL" id="FSRM01000001">
    <property type="protein sequence ID" value="SIO09679.1"/>
    <property type="molecule type" value="Genomic_DNA"/>
</dbReference>